<feature type="chain" id="PRO_5015690774" evidence="1">
    <location>
        <begin position="20"/>
        <end position="108"/>
    </location>
</feature>
<protein>
    <submittedName>
        <fullName evidence="2">Uncharacterized protein</fullName>
    </submittedName>
</protein>
<dbReference type="EMBL" id="KZ679006">
    <property type="protein sequence ID" value="PSS28243.1"/>
    <property type="molecule type" value="Genomic_DNA"/>
</dbReference>
<reference evidence="2 3" key="1">
    <citation type="journal article" date="2018" name="New Phytol.">
        <title>Comparative genomics and transcriptomics depict ericoid mycorrhizal fungi as versatile saprotrophs and plant mutualists.</title>
        <authorList>
            <person name="Martino E."/>
            <person name="Morin E."/>
            <person name="Grelet G.A."/>
            <person name="Kuo A."/>
            <person name="Kohler A."/>
            <person name="Daghino S."/>
            <person name="Barry K.W."/>
            <person name="Cichocki N."/>
            <person name="Clum A."/>
            <person name="Dockter R.B."/>
            <person name="Hainaut M."/>
            <person name="Kuo R.C."/>
            <person name="LaButti K."/>
            <person name="Lindahl B.D."/>
            <person name="Lindquist E.A."/>
            <person name="Lipzen A."/>
            <person name="Khouja H.R."/>
            <person name="Magnuson J."/>
            <person name="Murat C."/>
            <person name="Ohm R.A."/>
            <person name="Singer S.W."/>
            <person name="Spatafora J.W."/>
            <person name="Wang M."/>
            <person name="Veneault-Fourrey C."/>
            <person name="Henrissat B."/>
            <person name="Grigoriev I.V."/>
            <person name="Martin F.M."/>
            <person name="Perotto S."/>
        </authorList>
    </citation>
    <scope>NUCLEOTIDE SEQUENCE [LARGE SCALE GENOMIC DNA]</scope>
    <source>
        <strain evidence="2 3">ATCC 22711</strain>
    </source>
</reference>
<evidence type="ECO:0000256" key="1">
    <source>
        <dbReference type="SAM" id="SignalP"/>
    </source>
</evidence>
<evidence type="ECO:0000313" key="2">
    <source>
        <dbReference type="EMBL" id="PSS28243.1"/>
    </source>
</evidence>
<dbReference type="RefSeq" id="XP_024725768.1">
    <property type="nucleotide sequence ID" value="XM_024863255.1"/>
</dbReference>
<dbReference type="AlphaFoldDB" id="A0A2T3BFZ0"/>
<accession>A0A2T3BFZ0</accession>
<gene>
    <name evidence="2" type="ORF">M430DRAFT_15468</name>
</gene>
<name>A0A2T3BFZ0_AMORE</name>
<dbReference type="Proteomes" id="UP000241818">
    <property type="component" value="Unassembled WGS sequence"/>
</dbReference>
<dbReference type="GeneID" id="36571336"/>
<evidence type="ECO:0000313" key="3">
    <source>
        <dbReference type="Proteomes" id="UP000241818"/>
    </source>
</evidence>
<keyword evidence="3" id="KW-1185">Reference proteome</keyword>
<organism evidence="2 3">
    <name type="scientific">Amorphotheca resinae ATCC 22711</name>
    <dbReference type="NCBI Taxonomy" id="857342"/>
    <lineage>
        <taxon>Eukaryota</taxon>
        <taxon>Fungi</taxon>
        <taxon>Dikarya</taxon>
        <taxon>Ascomycota</taxon>
        <taxon>Pezizomycotina</taxon>
        <taxon>Leotiomycetes</taxon>
        <taxon>Helotiales</taxon>
        <taxon>Amorphothecaceae</taxon>
        <taxon>Amorphotheca</taxon>
    </lineage>
</organism>
<dbReference type="InParanoid" id="A0A2T3BFZ0"/>
<sequence>MQFVQLGLLFFFITSSAEGHGAQITGTHHSTSSESGSRDYHIIPRALATDVPGGGYNKTKLITNDTDASSAAIGGDQIVSYFVLTAFSLISGTIGSKSTGGLSIGSLS</sequence>
<keyword evidence="1" id="KW-0732">Signal</keyword>
<proteinExistence type="predicted"/>
<feature type="signal peptide" evidence="1">
    <location>
        <begin position="1"/>
        <end position="19"/>
    </location>
</feature>